<proteinExistence type="predicted"/>
<evidence type="ECO:0000256" key="3">
    <source>
        <dbReference type="SAM" id="MobiDB-lite"/>
    </source>
</evidence>
<evidence type="ECO:0000313" key="5">
    <source>
        <dbReference type="EMBL" id="CDW18732.1"/>
    </source>
</evidence>
<dbReference type="OrthoDB" id="6380339at2759"/>
<dbReference type="PANTHER" id="PTHR19327">
    <property type="entry name" value="GOLGIN"/>
    <property type="match status" value="1"/>
</dbReference>
<keyword evidence="1" id="KW-0862">Zinc</keyword>
<keyword evidence="1" id="KW-0863">Zinc-finger</keyword>
<evidence type="ECO:0000256" key="1">
    <source>
        <dbReference type="PROSITE-ProRule" id="PRU00042"/>
    </source>
</evidence>
<dbReference type="InterPro" id="IPR013087">
    <property type="entry name" value="Znf_C2H2_type"/>
</dbReference>
<feature type="coiled-coil region" evidence="2">
    <location>
        <begin position="531"/>
        <end position="558"/>
    </location>
</feature>
<dbReference type="GO" id="GO:0005794">
    <property type="term" value="C:Golgi apparatus"/>
    <property type="evidence" value="ECO:0007669"/>
    <property type="project" value="TreeGrafter"/>
</dbReference>
<feature type="region of interest" description="Disordered" evidence="3">
    <location>
        <begin position="103"/>
        <end position="165"/>
    </location>
</feature>
<name>A0A0K2SZC0_LEPSM</name>
<accession>A0A0K2SZC0</accession>
<feature type="region of interest" description="Disordered" evidence="3">
    <location>
        <begin position="1"/>
        <end position="76"/>
    </location>
</feature>
<dbReference type="EMBL" id="HACA01001371">
    <property type="protein sequence ID" value="CDW18732.1"/>
    <property type="molecule type" value="Transcribed_RNA"/>
</dbReference>
<feature type="compositionally biased region" description="Basic residues" evidence="3">
    <location>
        <begin position="17"/>
        <end position="26"/>
    </location>
</feature>
<dbReference type="PANTHER" id="PTHR19327:SF0">
    <property type="entry name" value="GOLGIN SUBFAMILY A MEMBER 4"/>
    <property type="match status" value="1"/>
</dbReference>
<dbReference type="PROSITE" id="PS00028">
    <property type="entry name" value="ZINC_FINGER_C2H2_1"/>
    <property type="match status" value="2"/>
</dbReference>
<evidence type="ECO:0000259" key="4">
    <source>
        <dbReference type="PROSITE" id="PS50157"/>
    </source>
</evidence>
<feature type="domain" description="C2H2-type" evidence="4">
    <location>
        <begin position="441"/>
        <end position="469"/>
    </location>
</feature>
<feature type="compositionally biased region" description="Basic and acidic residues" evidence="3">
    <location>
        <begin position="51"/>
        <end position="75"/>
    </location>
</feature>
<dbReference type="SMART" id="SM00355">
    <property type="entry name" value="ZnF_C2H2"/>
    <property type="match status" value="5"/>
</dbReference>
<dbReference type="Gene3D" id="1.10.287.1490">
    <property type="match status" value="2"/>
</dbReference>
<evidence type="ECO:0000256" key="2">
    <source>
        <dbReference type="SAM" id="Coils"/>
    </source>
</evidence>
<dbReference type="GO" id="GO:0008270">
    <property type="term" value="F:zinc ion binding"/>
    <property type="evidence" value="ECO:0007669"/>
    <property type="project" value="UniProtKB-KW"/>
</dbReference>
<sequence>MSNRYGRSYFRSVPNRMHSRRGKRPYPVRPLFPNKEYGRPLSPRSYIHSSQIDEEHHKLNDTRNFNSKESDHDALSFRTKRRRSFDEDVEIPTSWEVKLPAPCKLSKSDNNENEELKEPILESPASPVEANTLLSPESPPPPTIPDKGVRRSKTPSSSPSNKNVPIIPQSPVIHLCRLCSSCAPFRSEHDLLVHLTVIHYRTKLMKRVIQPYKCLKCEYSPAVPDDAEDLLMHYGCDEKLSFQFYDQDLKDLSIESEERSSGTSNDDLKICHYNDGARISITCEICNSCFDKERLFIRHISLRHFTKVLCDELPKRSPFICPFLDCNKEKNNLHALMLHYGCEHNISMDLYLKATGGSKGSIRIVVDEPPKSPTKSIEPPSIVSPDSKVLDKETSKKSSKKCSSSLVCKKCPKKTFASQMSLNYHLMVTHFFPDLPKIGPYSCPKCDDKYPERVDFTKHFLEVHLTEYLEDNSLASKKNEKNKLFDEYTNIFSDEHSSEYKIQKSSIASSNSHKQSDVRRKITQKWETTSVDIQNQRIEELEKLILDLKNEHEDTLKKKSSDFEKWILQKEKQIEDEIDKRKSVEDSCERSNLDVIELQKQLEQVRKSHKSSEDMLVEKHNLNHSLMKEKKSLEKEVDRFKNELKESHDLYANLEMSLKELKIQFDNRGDQIEDLNNCLVDKDDEIKDASSEHAKEITSLQKNASKAEKSLETLRAKLKQCNDEKKAKMLLNKENSKKFKEVEHELKEQISKLSKSNKKLEYDLSAMKDEVDQSTRSEVKRLEKDQGLIEKQLEEYQSKLKDSSELIDGLEVEKNSLLDSLEKVQKVLRDYEIVLQQKNDKLRENKVRLDELDTQSKDSLAKLQNENKELHKKNKEVTRSVKQLQTSLNNLEKNTYKNSSSLSHLTKEKTQLEKRLRESQACVSSLEEDMINLQAKLKKSEASIDTLKTQVNSGESQKAKVEAIVQSRKDEILCLQVKLEETNKKLRTYEKQLREESTKHGTAHLYTQIQILESSVHNKELEIQHLKANLNQLKEELRNEKSSFDSQLNRIKSHNEKFEVEYSEKITELETMKSSAADTCRELSKKEETLKKIKETGTNIQKVGKLIQKGTSSTEAVSQLLGQIDSQKFVIEKDVADLDIRIKEEPLDSSMDNVPIFNASKPSIVLNMDGLKKERVESEQDKSLKKSVSGQIVLSPYNSDYEELNFDNEDGDRFDNFIFPSTSGYLNAPLKKFTTRKKSSLLGKRRTSNSRIEDLTGKFDETDEDVVCGLCLQYDPPLPDDVPRSEIYNTEWVGCDCGVWYHKLCTKLSKFSTRFSCKSVKKKCVKP</sequence>
<dbReference type="GO" id="GO:0048193">
    <property type="term" value="P:Golgi vesicle transport"/>
    <property type="evidence" value="ECO:0007669"/>
    <property type="project" value="TreeGrafter"/>
</dbReference>
<feature type="compositionally biased region" description="Basic and acidic residues" evidence="3">
    <location>
        <begin position="106"/>
        <end position="120"/>
    </location>
</feature>
<feature type="compositionally biased region" description="Low complexity" evidence="3">
    <location>
        <begin position="154"/>
        <end position="165"/>
    </location>
</feature>
<dbReference type="PROSITE" id="PS50157">
    <property type="entry name" value="ZINC_FINGER_C2H2_2"/>
    <property type="match status" value="1"/>
</dbReference>
<protein>
    <recommendedName>
        <fullName evidence="4">C2H2-type domain-containing protein</fullName>
    </recommendedName>
</protein>
<reference evidence="5" key="1">
    <citation type="submission" date="2014-05" db="EMBL/GenBank/DDBJ databases">
        <authorList>
            <person name="Chronopoulou M."/>
        </authorList>
    </citation>
    <scope>NUCLEOTIDE SEQUENCE</scope>
    <source>
        <tissue evidence="5">Whole organism</tissue>
    </source>
</reference>
<dbReference type="GO" id="GO:0031267">
    <property type="term" value="F:small GTPase binding"/>
    <property type="evidence" value="ECO:0007669"/>
    <property type="project" value="TreeGrafter"/>
</dbReference>
<keyword evidence="2" id="KW-0175">Coiled coil</keyword>
<dbReference type="SUPFAM" id="SSF57997">
    <property type="entry name" value="Tropomyosin"/>
    <property type="match status" value="1"/>
</dbReference>
<keyword evidence="1" id="KW-0479">Metal-binding</keyword>
<feature type="region of interest" description="Disordered" evidence="3">
    <location>
        <begin position="363"/>
        <end position="395"/>
    </location>
</feature>
<dbReference type="Gene3D" id="3.30.160.60">
    <property type="entry name" value="Classic Zinc Finger"/>
    <property type="match status" value="1"/>
</dbReference>
<feature type="coiled-coil region" evidence="2">
    <location>
        <begin position="588"/>
        <end position="1096"/>
    </location>
</feature>
<organism evidence="5">
    <name type="scientific">Lepeophtheirus salmonis</name>
    <name type="common">Salmon louse</name>
    <name type="synonym">Caligus salmonis</name>
    <dbReference type="NCBI Taxonomy" id="72036"/>
    <lineage>
        <taxon>Eukaryota</taxon>
        <taxon>Metazoa</taxon>
        <taxon>Ecdysozoa</taxon>
        <taxon>Arthropoda</taxon>
        <taxon>Crustacea</taxon>
        <taxon>Multicrustacea</taxon>
        <taxon>Hexanauplia</taxon>
        <taxon>Copepoda</taxon>
        <taxon>Siphonostomatoida</taxon>
        <taxon>Caligidae</taxon>
        <taxon>Lepeophtheirus</taxon>
    </lineage>
</organism>